<dbReference type="EMBL" id="BPLF01000002">
    <property type="protein sequence ID" value="GIX62672.1"/>
    <property type="molecule type" value="Genomic_DNA"/>
</dbReference>
<evidence type="ECO:0000313" key="3">
    <source>
        <dbReference type="Proteomes" id="UP001497744"/>
    </source>
</evidence>
<evidence type="ECO:0000313" key="2">
    <source>
        <dbReference type="EMBL" id="GIX62672.1"/>
    </source>
</evidence>
<reference evidence="2 3" key="1">
    <citation type="submission" date="2021-06" db="EMBL/GenBank/DDBJ databases">
        <title>Genome sequence of Babesia caballi.</title>
        <authorList>
            <person name="Yamagishi J."/>
            <person name="Kidaka T."/>
            <person name="Ochi A."/>
        </authorList>
    </citation>
    <scope>NUCLEOTIDE SEQUENCE [LARGE SCALE GENOMIC DNA]</scope>
    <source>
        <strain evidence="2">USDA-D6B2</strain>
    </source>
</reference>
<keyword evidence="1" id="KW-0812">Transmembrane</keyword>
<keyword evidence="1" id="KW-1133">Transmembrane helix</keyword>
<evidence type="ECO:0000256" key="1">
    <source>
        <dbReference type="SAM" id="Phobius"/>
    </source>
</evidence>
<proteinExistence type="predicted"/>
<keyword evidence="3" id="KW-1185">Reference proteome</keyword>
<sequence>MASKSGKSLTDCPSNLKEAIDWILRVTGKDRDGGDGGGTSGLFSAVHTLISNAEITELKPKITITQPLIESLATGLAKFIGYQSPGRSNTIGSDGIAVGQYGRTEPPWKPEGNRNSAKGYVYTYDPDKVKWSGNHNDVCARIFLGCVPLCFYGLTYLYWRCHTNGGGWSKMYPQGDPTNGYALKNFMGSAGFDSNKHLKHDKKGADVVTVLENFNGFSKAVTKENTSFTDFLKNLRSAASTTTDSNPLSALFLGATFYFETKRSKTLKPPSTIRQMLYWLSGLAITPQFGELLDTFSSVIGTDFHVAVSGSSEKNEKLSANDLAGHLVTSCISSSWVLGTIQGSGTSEPLLHDLFCNSVRFAYPSGPTLFYVLSNYAYALQFQLSFLYQQCAGTYSKTGGWKGCKYGATVNSENVTSHICSAGCSQDSHNNGNHSTPPTCKHKECEASPLQAFLTDTLKGFSLSQTPDLSSPNHLDNHPPGTMCHVPMGFTNLGEEKKKGSDIYYVLRPFCSSADTPIRQLSEKLGCLTKRTPRTLGDVFGFLWHLNDQLFHDKRPTPQSLATMLVNAIGKNNASNAIPQFLFDLLEKIGGASTGSLPTPTVLSRSFETMVPAIPFLYQLFMVGQDDFLPTKLFDLTQHCHKWESDKYKHESADLTSSIPNHNCSEHAADLWSLYRPVYAASQRTDPYEVCRAKNCGGYLAPLSHTHGATFSPSAAPAYLSWMAYLTDVFYEKLSEMRDDFNNISCEDCHPRCANGKSCHATSGSACSCASVVQCAGVLPLLYRCGFNFTNAYALNGWKIDNGWQRDAHIKRDCQKFSQQLSNVLSPDAPLAKLLETIDSFLYLFRFYFFYNLSTFWLCSLAILLYFLIYGIDVLHFKSHVRFPSSHELPPIGLLTTGKAPALTKLTYYMP</sequence>
<comment type="caution">
    <text evidence="2">The sequence shown here is derived from an EMBL/GenBank/DDBJ whole genome shotgun (WGS) entry which is preliminary data.</text>
</comment>
<keyword evidence="1" id="KW-0472">Membrane</keyword>
<dbReference type="Proteomes" id="UP001497744">
    <property type="component" value="Unassembled WGS sequence"/>
</dbReference>
<feature type="transmembrane region" description="Helical" evidence="1">
    <location>
        <begin position="848"/>
        <end position="872"/>
    </location>
</feature>
<dbReference type="GeneID" id="94194153"/>
<dbReference type="AlphaFoldDB" id="A0AAV4LSB5"/>
<organism evidence="2 3">
    <name type="scientific">Babesia caballi</name>
    <dbReference type="NCBI Taxonomy" id="5871"/>
    <lineage>
        <taxon>Eukaryota</taxon>
        <taxon>Sar</taxon>
        <taxon>Alveolata</taxon>
        <taxon>Apicomplexa</taxon>
        <taxon>Aconoidasida</taxon>
        <taxon>Piroplasmida</taxon>
        <taxon>Babesiidae</taxon>
        <taxon>Babesia</taxon>
    </lineage>
</organism>
<dbReference type="RefSeq" id="XP_067714741.1">
    <property type="nucleotide sequence ID" value="XM_067858640.1"/>
</dbReference>
<protein>
    <submittedName>
        <fullName evidence="2">Variant erythrocyte surface antigen-1 family protein</fullName>
    </submittedName>
</protein>
<name>A0AAV4LSB5_BABCB</name>
<accession>A0AAV4LSB5</accession>
<gene>
    <name evidence="2" type="ORF">BcabD6B2_21070</name>
</gene>